<keyword evidence="8" id="KW-1185">Reference proteome</keyword>
<keyword evidence="4 5" id="KW-0472">Membrane</keyword>
<evidence type="ECO:0000256" key="4">
    <source>
        <dbReference type="ARBA" id="ARBA00023136"/>
    </source>
</evidence>
<evidence type="ECO:0000313" key="8">
    <source>
        <dbReference type="Proteomes" id="UP001162001"/>
    </source>
</evidence>
<dbReference type="Pfam" id="PF04116">
    <property type="entry name" value="FA_hydroxylase"/>
    <property type="match status" value="1"/>
</dbReference>
<keyword evidence="3 5" id="KW-1133">Transmembrane helix</keyword>
<dbReference type="Proteomes" id="UP001162001">
    <property type="component" value="Segment"/>
</dbReference>
<dbReference type="PANTHER" id="PTHR11863">
    <property type="entry name" value="STEROL DESATURASE"/>
    <property type="match status" value="1"/>
</dbReference>
<reference evidence="7 8" key="1">
    <citation type="submission" date="2020-04" db="EMBL/GenBank/DDBJ databases">
        <title>Advantages and limits of metagenomic assembly and binning of a giant virus.</title>
        <authorList>
            <person name="Schulz F."/>
            <person name="Andreani J."/>
            <person name="Francis R."/>
            <person name="Boudjemaa H."/>
            <person name="Bou Khalil J.Y."/>
            <person name="Lee J."/>
            <person name="La Scola B."/>
            <person name="Woyke T."/>
        </authorList>
    </citation>
    <scope>NUCLEOTIDE SEQUENCE [LARGE SCALE GENOMIC DNA]</scope>
    <source>
        <strain evidence="7 8">FV1/VV64</strain>
    </source>
</reference>
<dbReference type="EMBL" id="MT418680">
    <property type="protein sequence ID" value="QKF94696.1"/>
    <property type="molecule type" value="Genomic_DNA"/>
</dbReference>
<organism evidence="7 8">
    <name type="scientific">Fadolivirus FV1/VV64</name>
    <dbReference type="NCBI Taxonomy" id="3070911"/>
    <lineage>
        <taxon>Viruses</taxon>
        <taxon>Varidnaviria</taxon>
        <taxon>Bamfordvirae</taxon>
        <taxon>Nucleocytoviricota</taxon>
        <taxon>Megaviricetes</taxon>
        <taxon>Imitervirales</taxon>
        <taxon>Mimiviridae</taxon>
        <taxon>Klosneuvirinae</taxon>
        <taxon>Fadolivirus</taxon>
        <taxon>Fadolivirus algeromassiliense</taxon>
    </lineage>
</organism>
<dbReference type="InterPro" id="IPR050307">
    <property type="entry name" value="Sterol_Desaturase_Related"/>
</dbReference>
<evidence type="ECO:0000256" key="5">
    <source>
        <dbReference type="SAM" id="Phobius"/>
    </source>
</evidence>
<feature type="transmembrane region" description="Helical" evidence="5">
    <location>
        <begin position="32"/>
        <end position="50"/>
    </location>
</feature>
<dbReference type="GO" id="GO:0005506">
    <property type="term" value="F:iron ion binding"/>
    <property type="evidence" value="ECO:0007669"/>
    <property type="project" value="InterPro"/>
</dbReference>
<dbReference type="GO" id="GO:0016020">
    <property type="term" value="C:membrane"/>
    <property type="evidence" value="ECO:0007669"/>
    <property type="project" value="UniProtKB-SubCell"/>
</dbReference>
<proteinExistence type="predicted"/>
<dbReference type="GO" id="GO:0008610">
    <property type="term" value="P:lipid biosynthetic process"/>
    <property type="evidence" value="ECO:0007669"/>
    <property type="project" value="InterPro"/>
</dbReference>
<protein>
    <submittedName>
        <fullName evidence="7">Fatty acid hydroxylase</fullName>
    </submittedName>
</protein>
<evidence type="ECO:0000256" key="1">
    <source>
        <dbReference type="ARBA" id="ARBA00004370"/>
    </source>
</evidence>
<sequence length="257" mass="31489">MSKFPIFLIVNSSLSMFSIILYYLLSLQKYFIWFYFIYLCKTLLMLFITQYVQKSKEYITTRKQKYEFTYILYILSSNFVETLTHYIITKNYVFNDTNIIFDLITFIPISFVFEIIYDFMHYWIHRLMHSYQLLYKYLHKIHHLKTNTIYLDTYYQNPIDLLLSNSLPFYISLICIPTISYFQFIMLIVYKTSVEIAGHTGKKLYPTSSFPQFPWLVKYFNIELYTEDHDIHHRLLKYNFSKRLSLWDKIFGTYIKY</sequence>
<dbReference type="GO" id="GO:0016491">
    <property type="term" value="F:oxidoreductase activity"/>
    <property type="evidence" value="ECO:0007669"/>
    <property type="project" value="InterPro"/>
</dbReference>
<feature type="transmembrane region" description="Helical" evidence="5">
    <location>
        <begin position="6"/>
        <end position="25"/>
    </location>
</feature>
<comment type="subcellular location">
    <subcellularLocation>
        <location evidence="1">Membrane</location>
    </subcellularLocation>
</comment>
<evidence type="ECO:0000256" key="3">
    <source>
        <dbReference type="ARBA" id="ARBA00022989"/>
    </source>
</evidence>
<name>A0A7D3V7Y5_9VIRU</name>
<dbReference type="InterPro" id="IPR006694">
    <property type="entry name" value="Fatty_acid_hydroxylase"/>
</dbReference>
<feature type="transmembrane region" description="Helical" evidence="5">
    <location>
        <begin position="100"/>
        <end position="124"/>
    </location>
</feature>
<feature type="transmembrane region" description="Helical" evidence="5">
    <location>
        <begin position="70"/>
        <end position="88"/>
    </location>
</feature>
<accession>A0A7D3V7Y5</accession>
<feature type="domain" description="Fatty acid hydroxylase" evidence="6">
    <location>
        <begin position="112"/>
        <end position="253"/>
    </location>
</feature>
<evidence type="ECO:0000259" key="6">
    <source>
        <dbReference type="Pfam" id="PF04116"/>
    </source>
</evidence>
<gene>
    <name evidence="7" type="ORF">Fadolivirus_1_1238</name>
</gene>
<evidence type="ECO:0000313" key="7">
    <source>
        <dbReference type="EMBL" id="QKF94696.1"/>
    </source>
</evidence>
<evidence type="ECO:0000256" key="2">
    <source>
        <dbReference type="ARBA" id="ARBA00022692"/>
    </source>
</evidence>
<feature type="transmembrane region" description="Helical" evidence="5">
    <location>
        <begin position="167"/>
        <end position="190"/>
    </location>
</feature>
<keyword evidence="2 5" id="KW-0812">Transmembrane</keyword>